<comment type="caution">
    <text evidence="2">The sequence shown here is derived from an EMBL/GenBank/DDBJ whole genome shotgun (WGS) entry which is preliminary data.</text>
</comment>
<keyword evidence="3" id="KW-1185">Reference proteome</keyword>
<feature type="compositionally biased region" description="Basic and acidic residues" evidence="1">
    <location>
        <begin position="32"/>
        <end position="49"/>
    </location>
</feature>
<feature type="non-terminal residue" evidence="2">
    <location>
        <position position="76"/>
    </location>
</feature>
<protein>
    <submittedName>
        <fullName evidence="2">Uncharacterized protein</fullName>
    </submittedName>
</protein>
<evidence type="ECO:0000256" key="1">
    <source>
        <dbReference type="SAM" id="MobiDB-lite"/>
    </source>
</evidence>
<organism evidence="2 3">
    <name type="scientific">Trifolium medium</name>
    <dbReference type="NCBI Taxonomy" id="97028"/>
    <lineage>
        <taxon>Eukaryota</taxon>
        <taxon>Viridiplantae</taxon>
        <taxon>Streptophyta</taxon>
        <taxon>Embryophyta</taxon>
        <taxon>Tracheophyta</taxon>
        <taxon>Spermatophyta</taxon>
        <taxon>Magnoliopsida</taxon>
        <taxon>eudicotyledons</taxon>
        <taxon>Gunneridae</taxon>
        <taxon>Pentapetalae</taxon>
        <taxon>rosids</taxon>
        <taxon>fabids</taxon>
        <taxon>Fabales</taxon>
        <taxon>Fabaceae</taxon>
        <taxon>Papilionoideae</taxon>
        <taxon>50 kb inversion clade</taxon>
        <taxon>NPAAA clade</taxon>
        <taxon>Hologalegina</taxon>
        <taxon>IRL clade</taxon>
        <taxon>Trifolieae</taxon>
        <taxon>Trifolium</taxon>
    </lineage>
</organism>
<reference evidence="2 3" key="1">
    <citation type="journal article" date="2018" name="Front. Plant Sci.">
        <title>Red Clover (Trifolium pratense) and Zigzag Clover (T. medium) - A Picture of Genomic Similarities and Differences.</title>
        <authorList>
            <person name="Dluhosova J."/>
            <person name="Istvanek J."/>
            <person name="Nedelnik J."/>
            <person name="Repkova J."/>
        </authorList>
    </citation>
    <scope>NUCLEOTIDE SEQUENCE [LARGE SCALE GENOMIC DNA]</scope>
    <source>
        <strain evidence="3">cv. 10/8</strain>
        <tissue evidence="2">Leaf</tissue>
    </source>
</reference>
<feature type="compositionally biased region" description="Basic and acidic residues" evidence="1">
    <location>
        <begin position="56"/>
        <end position="76"/>
    </location>
</feature>
<accession>A0A392RMG5</accession>
<dbReference type="AlphaFoldDB" id="A0A392RMG5"/>
<feature type="region of interest" description="Disordered" evidence="1">
    <location>
        <begin position="1"/>
        <end position="76"/>
    </location>
</feature>
<sequence length="76" mass="8622">MKTIITVDDDEEELEVPLQRKKSTSGVGTHAPNKEKKDQASGPQVEDKKDRKRKDMKKDKSRHAEGSEDKSESKKV</sequence>
<evidence type="ECO:0000313" key="3">
    <source>
        <dbReference type="Proteomes" id="UP000265520"/>
    </source>
</evidence>
<proteinExistence type="predicted"/>
<dbReference type="EMBL" id="LXQA010242665">
    <property type="protein sequence ID" value="MCI37264.1"/>
    <property type="molecule type" value="Genomic_DNA"/>
</dbReference>
<evidence type="ECO:0000313" key="2">
    <source>
        <dbReference type="EMBL" id="MCI37264.1"/>
    </source>
</evidence>
<name>A0A392RMG5_9FABA</name>
<dbReference type="Proteomes" id="UP000265520">
    <property type="component" value="Unassembled WGS sequence"/>
</dbReference>